<comment type="caution">
    <text evidence="2">The sequence shown here is derived from an EMBL/GenBank/DDBJ whole genome shotgun (WGS) entry which is preliminary data.</text>
</comment>
<keyword evidence="1" id="KW-0812">Transmembrane</keyword>
<sequence>MRQPTDGAEHVLHRRRLAEEFGCLVLRLVGLLLAQAFIDRALDQFDGLVHVERLAQVIERPALQRRHRTVQVGIRCHDDDRQAGVRLPDLLQQLDAVPTRHADVADQHLRAEVVQSRQHVARIGKAADFQPGFLKRLFQHEADRGIVIDDPDRLHRTAPLCRWPLLRATVW</sequence>
<proteinExistence type="predicted"/>
<reference evidence="2" key="1">
    <citation type="submission" date="2016-10" db="EMBL/GenBank/DDBJ databases">
        <title>Sequence of Gallionella enrichment culture.</title>
        <authorList>
            <person name="Poehlein A."/>
            <person name="Muehling M."/>
            <person name="Daniel R."/>
        </authorList>
    </citation>
    <scope>NUCLEOTIDE SEQUENCE</scope>
</reference>
<gene>
    <name evidence="2" type="ORF">GALL_493560</name>
</gene>
<evidence type="ECO:0000256" key="1">
    <source>
        <dbReference type="SAM" id="Phobius"/>
    </source>
</evidence>
<accession>A0A1J5PCJ1</accession>
<feature type="transmembrane region" description="Helical" evidence="1">
    <location>
        <begin position="21"/>
        <end position="38"/>
    </location>
</feature>
<name>A0A1J5PCJ1_9ZZZZ</name>
<evidence type="ECO:0000313" key="2">
    <source>
        <dbReference type="EMBL" id="OIQ69046.1"/>
    </source>
</evidence>
<dbReference type="AlphaFoldDB" id="A0A1J5PCJ1"/>
<protein>
    <submittedName>
        <fullName evidence="2">Uncharacterized protein</fullName>
    </submittedName>
</protein>
<dbReference type="EMBL" id="MLJW01004947">
    <property type="protein sequence ID" value="OIQ69046.1"/>
    <property type="molecule type" value="Genomic_DNA"/>
</dbReference>
<keyword evidence="1" id="KW-0472">Membrane</keyword>
<organism evidence="2">
    <name type="scientific">mine drainage metagenome</name>
    <dbReference type="NCBI Taxonomy" id="410659"/>
    <lineage>
        <taxon>unclassified sequences</taxon>
        <taxon>metagenomes</taxon>
        <taxon>ecological metagenomes</taxon>
    </lineage>
</organism>
<keyword evidence="1" id="KW-1133">Transmembrane helix</keyword>